<evidence type="ECO:0000313" key="2">
    <source>
        <dbReference type="EMBL" id="MBB5035470.1"/>
    </source>
</evidence>
<sequence>MRRTTATHVCHTPGQLHTVTAEADGLVFRIPPRRHVFGLVLLTLWLCLWLIVEIATPAFLLQALFHPLEFAVFVLACVGLWTAAGLWALHQWLWQVLGCEILTITPATLTLQRAIFGCGRRRTYDVAHIRQLHVPPTGALAFEHEGRLIRFGTGLPLTEARFILHTLTTHLPALASTSAAD</sequence>
<keyword evidence="1" id="KW-0812">Transmembrane</keyword>
<name>A0A7W7YFX7_9BACT</name>
<dbReference type="RefSeq" id="WP_184344299.1">
    <property type="nucleotide sequence ID" value="NZ_JACHIG010000017.1"/>
</dbReference>
<dbReference type="AlphaFoldDB" id="A0A7W7YFX7"/>
<keyword evidence="1" id="KW-0472">Membrane</keyword>
<feature type="transmembrane region" description="Helical" evidence="1">
    <location>
        <begin position="70"/>
        <end position="89"/>
    </location>
</feature>
<protein>
    <submittedName>
        <fullName evidence="2">Uncharacterized protein</fullName>
    </submittedName>
</protein>
<dbReference type="EMBL" id="JACHIG010000017">
    <property type="protein sequence ID" value="MBB5035470.1"/>
    <property type="molecule type" value="Genomic_DNA"/>
</dbReference>
<keyword evidence="3" id="KW-1185">Reference proteome</keyword>
<organism evidence="2 3">
    <name type="scientific">Prosthecobacter vanneervenii</name>
    <dbReference type="NCBI Taxonomy" id="48466"/>
    <lineage>
        <taxon>Bacteria</taxon>
        <taxon>Pseudomonadati</taxon>
        <taxon>Verrucomicrobiota</taxon>
        <taxon>Verrucomicrobiia</taxon>
        <taxon>Verrucomicrobiales</taxon>
        <taxon>Verrucomicrobiaceae</taxon>
        <taxon>Prosthecobacter</taxon>
    </lineage>
</organism>
<accession>A0A7W7YFX7</accession>
<dbReference type="Proteomes" id="UP000590740">
    <property type="component" value="Unassembled WGS sequence"/>
</dbReference>
<reference evidence="2 3" key="1">
    <citation type="submission" date="2020-08" db="EMBL/GenBank/DDBJ databases">
        <title>Genomic Encyclopedia of Type Strains, Phase IV (KMG-IV): sequencing the most valuable type-strain genomes for metagenomic binning, comparative biology and taxonomic classification.</title>
        <authorList>
            <person name="Goeker M."/>
        </authorList>
    </citation>
    <scope>NUCLEOTIDE SEQUENCE [LARGE SCALE GENOMIC DNA]</scope>
    <source>
        <strain evidence="2 3">DSM 12252</strain>
    </source>
</reference>
<feature type="transmembrane region" description="Helical" evidence="1">
    <location>
        <begin position="36"/>
        <end position="64"/>
    </location>
</feature>
<comment type="caution">
    <text evidence="2">The sequence shown here is derived from an EMBL/GenBank/DDBJ whole genome shotgun (WGS) entry which is preliminary data.</text>
</comment>
<gene>
    <name evidence="2" type="ORF">HNQ65_005081</name>
</gene>
<keyword evidence="1" id="KW-1133">Transmembrane helix</keyword>
<evidence type="ECO:0000313" key="3">
    <source>
        <dbReference type="Proteomes" id="UP000590740"/>
    </source>
</evidence>
<proteinExistence type="predicted"/>
<evidence type="ECO:0000256" key="1">
    <source>
        <dbReference type="SAM" id="Phobius"/>
    </source>
</evidence>